<organism evidence="1 2">
    <name type="scientific">Pseudomonas fluorescens</name>
    <dbReference type="NCBI Taxonomy" id="294"/>
    <lineage>
        <taxon>Bacteria</taxon>
        <taxon>Pseudomonadati</taxon>
        <taxon>Pseudomonadota</taxon>
        <taxon>Gammaproteobacteria</taxon>
        <taxon>Pseudomonadales</taxon>
        <taxon>Pseudomonadaceae</taxon>
        <taxon>Pseudomonas</taxon>
    </lineage>
</organism>
<dbReference type="AlphaFoldDB" id="A0A166QMP9"/>
<reference evidence="1 2" key="2">
    <citation type="journal article" date="2018" name="Nature">
        <title>Mutant phenotypes for thousands of bacterial genes of unknown function.</title>
        <authorList>
            <person name="Price M.N."/>
            <person name="Wetmore K.M."/>
            <person name="Waters R.J."/>
            <person name="Callaghan M."/>
            <person name="Ray J."/>
            <person name="Liu H."/>
            <person name="Kuehl J.V."/>
            <person name="Melnyk R.A."/>
            <person name="Lamson J.S."/>
            <person name="Suh Y."/>
            <person name="Carlson H.K."/>
            <person name="Esquivel Z."/>
            <person name="Sadeeshkumar H."/>
            <person name="Chakraborty R."/>
            <person name="Zane G.M."/>
            <person name="Rubin B.E."/>
            <person name="Wall J.D."/>
            <person name="Visel A."/>
            <person name="Bristow J."/>
            <person name="Blow M.J."/>
            <person name="Arkin A.P."/>
            <person name="Deutschbauer A.M."/>
        </authorList>
    </citation>
    <scope>NUCLEOTIDE SEQUENCE [LARGE SCALE GENOMIC DNA]</scope>
    <source>
        <strain evidence="1 2">FW300-N1B4</strain>
    </source>
</reference>
<dbReference type="EMBL" id="LUKJ01000002">
    <property type="protein sequence ID" value="KZN20543.1"/>
    <property type="molecule type" value="Genomic_DNA"/>
</dbReference>
<dbReference type="Proteomes" id="UP000076489">
    <property type="component" value="Unassembled WGS sequence"/>
</dbReference>
<gene>
    <name evidence="1" type="ORF">A1D17_03100</name>
</gene>
<name>A0A166QMP9_PSEFL</name>
<sequence length="104" mass="11473">MQTSSVPVIYAEAIREWVSQHLASECPEGAHVAVISRPWHCKGESSFFADIDVDAGITVQQLRSREAVEHSRGAALHFYVDDVIAAAVGTGALQGKHFHVLYRW</sequence>
<accession>A0A166QMP9</accession>
<comment type="caution">
    <text evidence="1">The sequence shown here is derived from an EMBL/GenBank/DDBJ whole genome shotgun (WGS) entry which is preliminary data.</text>
</comment>
<proteinExistence type="predicted"/>
<reference evidence="2" key="1">
    <citation type="submission" date="2016-03" db="EMBL/GenBank/DDBJ databases">
        <authorList>
            <person name="Ray J."/>
            <person name="Price M."/>
            <person name="Deutschbauer A."/>
        </authorList>
    </citation>
    <scope>NUCLEOTIDE SEQUENCE [LARGE SCALE GENOMIC DNA]</scope>
    <source>
        <strain evidence="2">FW300-N1B4</strain>
    </source>
</reference>
<evidence type="ECO:0000313" key="2">
    <source>
        <dbReference type="Proteomes" id="UP000076489"/>
    </source>
</evidence>
<protein>
    <submittedName>
        <fullName evidence="1">Uncharacterized protein</fullName>
    </submittedName>
</protein>
<evidence type="ECO:0000313" key="1">
    <source>
        <dbReference type="EMBL" id="KZN20543.1"/>
    </source>
</evidence>